<proteinExistence type="inferred from homology"/>
<organism evidence="5 6">
    <name type="scientific">Phycomyces blakesleeanus (strain ATCC 8743b / DSM 1359 / FGSC 10004 / NBRC 33097 / NRRL 1555)</name>
    <dbReference type="NCBI Taxonomy" id="763407"/>
    <lineage>
        <taxon>Eukaryota</taxon>
        <taxon>Fungi</taxon>
        <taxon>Fungi incertae sedis</taxon>
        <taxon>Mucoromycota</taxon>
        <taxon>Mucoromycotina</taxon>
        <taxon>Mucoromycetes</taxon>
        <taxon>Mucorales</taxon>
        <taxon>Phycomycetaceae</taxon>
        <taxon>Phycomyces</taxon>
    </lineage>
</organism>
<keyword evidence="3" id="KW-0175">Coiled coil</keyword>
<evidence type="ECO:0000259" key="4">
    <source>
        <dbReference type="Pfam" id="PF08609"/>
    </source>
</evidence>
<dbReference type="AlphaFoldDB" id="A0A162TNV4"/>
<feature type="coiled-coil region" evidence="3">
    <location>
        <begin position="60"/>
        <end position="87"/>
    </location>
</feature>
<name>A0A162TNV4_PHYB8</name>
<evidence type="ECO:0000256" key="2">
    <source>
        <dbReference type="ARBA" id="ARBA00022737"/>
    </source>
</evidence>
<dbReference type="Pfam" id="PF08609">
    <property type="entry name" value="Fes1"/>
    <property type="match status" value="1"/>
</dbReference>
<dbReference type="RefSeq" id="XP_018286663.1">
    <property type="nucleotide sequence ID" value="XM_018439535.1"/>
</dbReference>
<sequence length="294" mass="32946">MEKLLQWAVNNTDQEDLQRKAEAVRRGELKVDPKRYDPAIIEAILGKDDATRMKEAVACINDKEDTLKNKEIALDNLELLIEGIDNAMNIENMKLWPSIIAQFSAEEPSLRKGAIWVAGTAVQNNPAAQKALLKNNGLEPLVAILKKKDEDKEVRSKAIYAISCFLKHFKEGVEGFESLDGFSALAGILKNEQDPSILRKVVFSFNSLMLENPQLPNILLAHNIPEVLDGVLVKYTEEGDEDMVEKTLRTLHTLLTHSKTSPTTDIKKHIEAARTKFGAEYLGLDDAEWTELLK</sequence>
<dbReference type="InterPro" id="IPR011989">
    <property type="entry name" value="ARM-like"/>
</dbReference>
<evidence type="ECO:0000313" key="6">
    <source>
        <dbReference type="Proteomes" id="UP000077315"/>
    </source>
</evidence>
<gene>
    <name evidence="5" type="ORF">PHYBLDRAFT_188615</name>
</gene>
<protein>
    <recommendedName>
        <fullName evidence="4">Nucleotide exchange factor Fes1 domain-containing protein</fullName>
    </recommendedName>
</protein>
<dbReference type="InterPro" id="IPR050693">
    <property type="entry name" value="Hsp70_NEF-Inhibitors"/>
</dbReference>
<keyword evidence="2" id="KW-0677">Repeat</keyword>
<dbReference type="GeneID" id="29000441"/>
<dbReference type="GO" id="GO:0000774">
    <property type="term" value="F:adenyl-nucleotide exchange factor activity"/>
    <property type="evidence" value="ECO:0007669"/>
    <property type="project" value="TreeGrafter"/>
</dbReference>
<dbReference type="GO" id="GO:0005783">
    <property type="term" value="C:endoplasmic reticulum"/>
    <property type="evidence" value="ECO:0007669"/>
    <property type="project" value="TreeGrafter"/>
</dbReference>
<evidence type="ECO:0000313" key="5">
    <source>
        <dbReference type="EMBL" id="OAD68623.1"/>
    </source>
</evidence>
<keyword evidence="6" id="KW-1185">Reference proteome</keyword>
<dbReference type="VEuPathDB" id="FungiDB:PHYBLDRAFT_188615"/>
<dbReference type="SUPFAM" id="SSF48371">
    <property type="entry name" value="ARM repeat"/>
    <property type="match status" value="1"/>
</dbReference>
<dbReference type="InterPro" id="IPR013918">
    <property type="entry name" value="Nucleotide_exch_fac_Fes1"/>
</dbReference>
<dbReference type="Gene3D" id="1.25.10.10">
    <property type="entry name" value="Leucine-rich Repeat Variant"/>
    <property type="match status" value="1"/>
</dbReference>
<evidence type="ECO:0000256" key="1">
    <source>
        <dbReference type="ARBA" id="ARBA00011045"/>
    </source>
</evidence>
<dbReference type="InParanoid" id="A0A162TNV4"/>
<dbReference type="OrthoDB" id="10250458at2759"/>
<dbReference type="Proteomes" id="UP000077315">
    <property type="component" value="Unassembled WGS sequence"/>
</dbReference>
<dbReference type="PANTHER" id="PTHR19316:SF18">
    <property type="entry name" value="HSP70-BINDING PROTEIN 1"/>
    <property type="match status" value="1"/>
</dbReference>
<comment type="similarity">
    <text evidence="1">Belongs to the FES1 family.</text>
</comment>
<reference evidence="6" key="1">
    <citation type="submission" date="2015-06" db="EMBL/GenBank/DDBJ databases">
        <title>Expansion of signal transduction pathways in fungi by whole-genome duplication.</title>
        <authorList>
            <consortium name="DOE Joint Genome Institute"/>
            <person name="Corrochano L.M."/>
            <person name="Kuo A."/>
            <person name="Marcet-Houben M."/>
            <person name="Polaino S."/>
            <person name="Salamov A."/>
            <person name="Villalobos J.M."/>
            <person name="Alvarez M.I."/>
            <person name="Avalos J."/>
            <person name="Benito E.P."/>
            <person name="Benoit I."/>
            <person name="Burger G."/>
            <person name="Camino L.P."/>
            <person name="Canovas D."/>
            <person name="Cerda-Olmedo E."/>
            <person name="Cheng J.-F."/>
            <person name="Dominguez A."/>
            <person name="Elias M."/>
            <person name="Eslava A.P."/>
            <person name="Glaser F."/>
            <person name="Grimwood J."/>
            <person name="Gutierrez G."/>
            <person name="Heitman J."/>
            <person name="Henrissat B."/>
            <person name="Iturriaga E.A."/>
            <person name="Lang B.F."/>
            <person name="Lavin J.L."/>
            <person name="Lee S."/>
            <person name="Li W."/>
            <person name="Lindquist E."/>
            <person name="Lopez-Garcia S."/>
            <person name="Luque E.M."/>
            <person name="Marcos A.T."/>
            <person name="Martin J."/>
            <person name="McCluskey K."/>
            <person name="Medina H.R."/>
            <person name="Miralles-Duran A."/>
            <person name="Miyazaki A."/>
            <person name="Munoz-Torres E."/>
            <person name="Oguiza J.A."/>
            <person name="Ohm R."/>
            <person name="Olmedo M."/>
            <person name="Orejas M."/>
            <person name="Ortiz-Castellanos L."/>
            <person name="Pisabarro A.G."/>
            <person name="Rodriguez-Romero J."/>
            <person name="Ruiz-Herrera J."/>
            <person name="Ruiz-Vazquez R."/>
            <person name="Sanz C."/>
            <person name="Schackwitz W."/>
            <person name="Schmutz J."/>
            <person name="Shahriari M."/>
            <person name="Shelest E."/>
            <person name="Silva-Franco F."/>
            <person name="Soanes D."/>
            <person name="Syed K."/>
            <person name="Tagua V.G."/>
            <person name="Talbot N.J."/>
            <person name="Thon M."/>
            <person name="De vries R.P."/>
            <person name="Wiebenga A."/>
            <person name="Yadav J.S."/>
            <person name="Braun E.L."/>
            <person name="Baker S."/>
            <person name="Garre V."/>
            <person name="Horwitz B."/>
            <person name="Torres-Martinez S."/>
            <person name="Idnurm A."/>
            <person name="Herrera-Estrella A."/>
            <person name="Gabaldon T."/>
            <person name="Grigoriev I.V."/>
        </authorList>
    </citation>
    <scope>NUCLEOTIDE SEQUENCE [LARGE SCALE GENOMIC DNA]</scope>
    <source>
        <strain evidence="6">NRRL 1555(-)</strain>
    </source>
</reference>
<accession>A0A162TNV4</accession>
<dbReference type="EMBL" id="KV440994">
    <property type="protein sequence ID" value="OAD68623.1"/>
    <property type="molecule type" value="Genomic_DNA"/>
</dbReference>
<evidence type="ECO:0000256" key="3">
    <source>
        <dbReference type="SAM" id="Coils"/>
    </source>
</evidence>
<feature type="domain" description="Nucleotide exchange factor Fes1" evidence="4">
    <location>
        <begin position="1"/>
        <end position="90"/>
    </location>
</feature>
<dbReference type="FunCoup" id="A0A162TNV4">
    <property type="interactions" value="388"/>
</dbReference>
<dbReference type="InterPro" id="IPR016024">
    <property type="entry name" value="ARM-type_fold"/>
</dbReference>
<dbReference type="PANTHER" id="PTHR19316">
    <property type="entry name" value="PROTEIN FOLDING REGULATOR"/>
    <property type="match status" value="1"/>
</dbReference>
<dbReference type="STRING" id="763407.A0A162TNV4"/>